<dbReference type="GO" id="GO:0015421">
    <property type="term" value="F:ABC-type oligopeptide transporter activity"/>
    <property type="evidence" value="ECO:0007669"/>
    <property type="project" value="TreeGrafter"/>
</dbReference>
<evidence type="ECO:0000256" key="9">
    <source>
        <dbReference type="ARBA" id="ARBA00023055"/>
    </source>
</evidence>
<dbReference type="NCBIfam" id="TIGR02203">
    <property type="entry name" value="MsbA_lipidA"/>
    <property type="match status" value="1"/>
</dbReference>
<evidence type="ECO:0000259" key="13">
    <source>
        <dbReference type="PROSITE" id="PS50929"/>
    </source>
</evidence>
<evidence type="ECO:0000256" key="8">
    <source>
        <dbReference type="ARBA" id="ARBA00022989"/>
    </source>
</evidence>
<evidence type="ECO:0000256" key="7">
    <source>
        <dbReference type="ARBA" id="ARBA00022967"/>
    </source>
</evidence>
<keyword evidence="7" id="KW-1278">Translocase</keyword>
<evidence type="ECO:0000256" key="10">
    <source>
        <dbReference type="ARBA" id="ARBA00023136"/>
    </source>
</evidence>
<dbReference type="AlphaFoldDB" id="E4TJ44"/>
<dbReference type="FunFam" id="3.40.50.300:FF:000287">
    <property type="entry name" value="Multidrug ABC transporter ATP-binding protein"/>
    <property type="match status" value="1"/>
</dbReference>
<dbReference type="InterPro" id="IPR011527">
    <property type="entry name" value="ABC1_TM_dom"/>
</dbReference>
<dbReference type="PROSITE" id="PS00211">
    <property type="entry name" value="ABC_TRANSPORTER_1"/>
    <property type="match status" value="1"/>
</dbReference>
<dbReference type="OrthoDB" id="9806127at2"/>
<evidence type="ECO:0000313" key="14">
    <source>
        <dbReference type="EMBL" id="ADR18080.1"/>
    </source>
</evidence>
<dbReference type="InterPro" id="IPR011917">
    <property type="entry name" value="ABC_transpr_lipidA"/>
</dbReference>
<dbReference type="SUPFAM" id="SSF90123">
    <property type="entry name" value="ABC transporter transmembrane region"/>
    <property type="match status" value="1"/>
</dbReference>
<keyword evidence="8 11" id="KW-1133">Transmembrane helix</keyword>
<dbReference type="InterPro" id="IPR003593">
    <property type="entry name" value="AAA+_ATPase"/>
</dbReference>
<dbReference type="GO" id="GO:0005886">
    <property type="term" value="C:plasma membrane"/>
    <property type="evidence" value="ECO:0007669"/>
    <property type="project" value="UniProtKB-SubCell"/>
</dbReference>
<dbReference type="RefSeq" id="WP_013450297.1">
    <property type="nucleotide sequence ID" value="NC_014758.1"/>
</dbReference>
<organism evidence="14 15">
    <name type="scientific">Calditerrivibrio nitroreducens (strain DSM 19672 / NBRC 101217 / Yu37-1)</name>
    <dbReference type="NCBI Taxonomy" id="768670"/>
    <lineage>
        <taxon>Bacteria</taxon>
        <taxon>Pseudomonadati</taxon>
        <taxon>Deferribacterota</taxon>
        <taxon>Deferribacteres</taxon>
        <taxon>Deferribacterales</taxon>
        <taxon>Calditerrivibrionaceae</taxon>
    </lineage>
</organism>
<dbReference type="STRING" id="768670.Calni_0167"/>
<dbReference type="PANTHER" id="PTHR43394">
    <property type="entry name" value="ATP-DEPENDENT PERMEASE MDL1, MITOCHONDRIAL"/>
    <property type="match status" value="1"/>
</dbReference>
<dbReference type="InterPro" id="IPR039421">
    <property type="entry name" value="Type_1_exporter"/>
</dbReference>
<feature type="transmembrane region" description="Helical" evidence="11">
    <location>
        <begin position="124"/>
        <end position="151"/>
    </location>
</feature>
<dbReference type="KEGG" id="cni:Calni_0167"/>
<dbReference type="PROSITE" id="PS50929">
    <property type="entry name" value="ABC_TM1F"/>
    <property type="match status" value="1"/>
</dbReference>
<dbReference type="InterPro" id="IPR036640">
    <property type="entry name" value="ABC1_TM_sf"/>
</dbReference>
<accession>E4TJ44</accession>
<dbReference type="Gene3D" id="3.40.50.300">
    <property type="entry name" value="P-loop containing nucleotide triphosphate hydrolases"/>
    <property type="match status" value="1"/>
</dbReference>
<evidence type="ECO:0000256" key="6">
    <source>
        <dbReference type="ARBA" id="ARBA00022840"/>
    </source>
</evidence>
<evidence type="ECO:0000256" key="5">
    <source>
        <dbReference type="ARBA" id="ARBA00022741"/>
    </source>
</evidence>
<evidence type="ECO:0000256" key="11">
    <source>
        <dbReference type="SAM" id="Phobius"/>
    </source>
</evidence>
<comment type="subcellular location">
    <subcellularLocation>
        <location evidence="1">Cell membrane</location>
        <topology evidence="1">Multi-pass membrane protein</topology>
    </subcellularLocation>
</comment>
<dbReference type="SUPFAM" id="SSF52540">
    <property type="entry name" value="P-loop containing nucleoside triphosphate hydrolases"/>
    <property type="match status" value="1"/>
</dbReference>
<reference key="1">
    <citation type="submission" date="2010-11" db="EMBL/GenBank/DDBJ databases">
        <title>The complete genome of chromosome of Calditerrivibrio nitroreducens DSM 19672.</title>
        <authorList>
            <consortium name="US DOE Joint Genome Institute (JGI-PGF)"/>
            <person name="Lucas S."/>
            <person name="Copeland A."/>
            <person name="Lapidus A."/>
            <person name="Bruce D."/>
            <person name="Goodwin L."/>
            <person name="Pitluck S."/>
            <person name="Kyrpides N."/>
            <person name="Mavromatis K."/>
            <person name="Ivanova N."/>
            <person name="Mikhailova N."/>
            <person name="Zeytun A."/>
            <person name="Brettin T."/>
            <person name="Detter J.C."/>
            <person name="Tapia R."/>
            <person name="Han C."/>
            <person name="Land M."/>
            <person name="Hauser L."/>
            <person name="Markowitz V."/>
            <person name="Cheng J.-F."/>
            <person name="Hugenholtz P."/>
            <person name="Woyke T."/>
            <person name="Wu D."/>
            <person name="Spring S."/>
            <person name="Schroeder M."/>
            <person name="Brambilla E."/>
            <person name="Klenk H.-P."/>
            <person name="Eisen J.A."/>
        </authorList>
    </citation>
    <scope>NUCLEOTIDE SEQUENCE [LARGE SCALE GENOMIC DNA]</scope>
    <source>
        <strain>DSM 19672</strain>
    </source>
</reference>
<dbReference type="InterPro" id="IPR003439">
    <property type="entry name" value="ABC_transporter-like_ATP-bd"/>
</dbReference>
<dbReference type="EMBL" id="CP002347">
    <property type="protein sequence ID" value="ADR18080.1"/>
    <property type="molecule type" value="Genomic_DNA"/>
</dbReference>
<evidence type="ECO:0000259" key="12">
    <source>
        <dbReference type="PROSITE" id="PS50893"/>
    </source>
</evidence>
<name>E4TJ44_CALNY</name>
<dbReference type="Pfam" id="PF00664">
    <property type="entry name" value="ABC_membrane"/>
    <property type="match status" value="1"/>
</dbReference>
<feature type="transmembrane region" description="Helical" evidence="11">
    <location>
        <begin position="55"/>
        <end position="75"/>
    </location>
</feature>
<dbReference type="SMART" id="SM00382">
    <property type="entry name" value="AAA"/>
    <property type="match status" value="1"/>
</dbReference>
<feature type="transmembrane region" description="Helical" evidence="11">
    <location>
        <begin position="157"/>
        <end position="176"/>
    </location>
</feature>
<dbReference type="CDD" id="cd18552">
    <property type="entry name" value="ABC_6TM_MsbA_like"/>
    <property type="match status" value="1"/>
</dbReference>
<keyword evidence="9" id="KW-0445">Lipid transport</keyword>
<keyword evidence="15" id="KW-1185">Reference proteome</keyword>
<sequence length="573" mass="63794" precursor="true">MNKIVRLWGYFKEYKAAIFWSIFASLLVSVSNGASAYIVKPALDEIFIKKDASKLYIIVGLIVGIYLLKGVGRFFQNYLMSITSQKVIKKLRDELYEKIIDLPVTFFNESSTGMLMSRITYDVGLIQSSVPAFISMIREAFSIIGLAFVVLYQDWQLGLIALIVLPIFVTPIVKLGKKIKKYSKKSQETIGDISSMLKETITGIKVIKSFTNEEKEKERFKKNNLTFLSQQIKATFYNELGSPIMELLGSFIIASVVIYGGIQVIEGKSTPGTFFSFLAAIALMYDPFKRINSSNSTIQAAIGASERVFEIIDQYEVQKCPEGNLICEARGKDISFENVYFKYNQSDSYVLKGISFVINPGETVALVGPSGSGKTTIANLLPRFYDVSEGAIKIGGIDIRDFTLRSLRGNIAMVSQDIFLFNDSIIYNICYGSDEIDMERVVEAARAAYAHDFIMDMPDGYNTRIGEMGVRLSGGQKQRIAIARAIYKNPPILILDEATSALDTEAEKTVQAALDNLMMGKTSLVIAHRLSTIKNADKIVVMNNGSIESIGTHKELLDISPLYNKLYSVQFGM</sequence>
<evidence type="ECO:0000256" key="4">
    <source>
        <dbReference type="ARBA" id="ARBA00022692"/>
    </source>
</evidence>
<dbReference type="Proteomes" id="UP000007039">
    <property type="component" value="Chromosome"/>
</dbReference>
<dbReference type="Gene3D" id="1.20.1560.10">
    <property type="entry name" value="ABC transporter type 1, transmembrane domain"/>
    <property type="match status" value="1"/>
</dbReference>
<keyword evidence="4 11" id="KW-0812">Transmembrane</keyword>
<gene>
    <name evidence="14" type="ordered locus">Calni_0167</name>
</gene>
<keyword evidence="10 11" id="KW-0472">Membrane</keyword>
<dbReference type="InterPro" id="IPR027417">
    <property type="entry name" value="P-loop_NTPase"/>
</dbReference>
<keyword evidence="6" id="KW-0067">ATP-binding</keyword>
<evidence type="ECO:0000256" key="1">
    <source>
        <dbReference type="ARBA" id="ARBA00004651"/>
    </source>
</evidence>
<proteinExistence type="predicted"/>
<keyword evidence="2" id="KW-0813">Transport</keyword>
<dbReference type="GO" id="GO:0005524">
    <property type="term" value="F:ATP binding"/>
    <property type="evidence" value="ECO:0007669"/>
    <property type="project" value="UniProtKB-KW"/>
</dbReference>
<evidence type="ECO:0000313" key="15">
    <source>
        <dbReference type="Proteomes" id="UP000007039"/>
    </source>
</evidence>
<feature type="transmembrane region" description="Helical" evidence="11">
    <location>
        <begin position="247"/>
        <end position="265"/>
    </location>
</feature>
<evidence type="ECO:0000256" key="2">
    <source>
        <dbReference type="ARBA" id="ARBA00022448"/>
    </source>
</evidence>
<dbReference type="GO" id="GO:0016887">
    <property type="term" value="F:ATP hydrolysis activity"/>
    <property type="evidence" value="ECO:0007669"/>
    <property type="project" value="InterPro"/>
</dbReference>
<dbReference type="eggNOG" id="COG1132">
    <property type="taxonomic scope" value="Bacteria"/>
</dbReference>
<dbReference type="HOGENOM" id="CLU_000604_84_3_0"/>
<protein>
    <submittedName>
        <fullName evidence="14">Lipid A ABC exporter, fused ATPase and inner membrane subunits MsbA</fullName>
    </submittedName>
</protein>
<evidence type="ECO:0000256" key="3">
    <source>
        <dbReference type="ARBA" id="ARBA00022475"/>
    </source>
</evidence>
<keyword evidence="3" id="KW-1003">Cell membrane</keyword>
<dbReference type="Pfam" id="PF00005">
    <property type="entry name" value="ABC_tran"/>
    <property type="match status" value="1"/>
</dbReference>
<dbReference type="CDD" id="cd03251">
    <property type="entry name" value="ABCC_MsbA"/>
    <property type="match status" value="1"/>
</dbReference>
<dbReference type="PROSITE" id="PS50893">
    <property type="entry name" value="ABC_TRANSPORTER_2"/>
    <property type="match status" value="1"/>
</dbReference>
<reference evidence="14 15" key="2">
    <citation type="journal article" date="2011" name="Stand. Genomic Sci.">
        <title>Complete genome sequence of Calditerrivibrio nitroreducens type strain (Yu37-1).</title>
        <authorList>
            <person name="Pitluck S."/>
            <person name="Sikorski J."/>
            <person name="Zeytun A."/>
            <person name="Lapidus A."/>
            <person name="Nolan M."/>
            <person name="Lucas S."/>
            <person name="Hammon N."/>
            <person name="Deshpande S."/>
            <person name="Cheng J.F."/>
            <person name="Tapia R."/>
            <person name="Han C."/>
            <person name="Goodwin L."/>
            <person name="Liolios K."/>
            <person name="Pagani I."/>
            <person name="Ivanova N."/>
            <person name="Mavromatis K."/>
            <person name="Pati A."/>
            <person name="Chen A."/>
            <person name="Palaniappan K."/>
            <person name="Hauser L."/>
            <person name="Chang Y.J."/>
            <person name="Jeffries C.D."/>
            <person name="Detter J.C."/>
            <person name="Brambilla E."/>
            <person name="Djao O.D."/>
            <person name="Rohde M."/>
            <person name="Spring S."/>
            <person name="Goker M."/>
            <person name="Woyke T."/>
            <person name="Bristow J."/>
            <person name="Eisen J.A."/>
            <person name="Markowitz V."/>
            <person name="Hugenholtz P."/>
            <person name="Kyrpides N.C."/>
            <person name="Klenk H.P."/>
            <person name="Land M."/>
        </authorList>
    </citation>
    <scope>NUCLEOTIDE SEQUENCE [LARGE SCALE GENOMIC DNA]</scope>
    <source>
        <strain evidence="15">DSM 19672 / NBRC 101217 / Yu37-1</strain>
    </source>
</reference>
<keyword evidence="5" id="KW-0547">Nucleotide-binding</keyword>
<feature type="domain" description="ABC transmembrane type-1" evidence="13">
    <location>
        <begin position="19"/>
        <end position="300"/>
    </location>
</feature>
<dbReference type="PANTHER" id="PTHR43394:SF1">
    <property type="entry name" value="ATP-BINDING CASSETTE SUB-FAMILY B MEMBER 10, MITOCHONDRIAL"/>
    <property type="match status" value="1"/>
</dbReference>
<dbReference type="GO" id="GO:0034040">
    <property type="term" value="F:ATPase-coupled lipid transmembrane transporter activity"/>
    <property type="evidence" value="ECO:0007669"/>
    <property type="project" value="InterPro"/>
</dbReference>
<dbReference type="InterPro" id="IPR017871">
    <property type="entry name" value="ABC_transporter-like_CS"/>
</dbReference>
<feature type="domain" description="ABC transporter" evidence="12">
    <location>
        <begin position="334"/>
        <end position="569"/>
    </location>
</feature>